<dbReference type="InterPro" id="IPR036188">
    <property type="entry name" value="FAD/NAD-bd_sf"/>
</dbReference>
<dbReference type="PANTHER" id="PTHR43422">
    <property type="entry name" value="THIAMINE THIAZOLE SYNTHASE"/>
    <property type="match status" value="1"/>
</dbReference>
<evidence type="ECO:0000313" key="2">
    <source>
        <dbReference type="Proteomes" id="UP000481360"/>
    </source>
</evidence>
<dbReference type="Proteomes" id="UP000481360">
    <property type="component" value="Unassembled WGS sequence"/>
</dbReference>
<dbReference type="Gene3D" id="3.50.50.60">
    <property type="entry name" value="FAD/NAD(P)-binding domain"/>
    <property type="match status" value="1"/>
</dbReference>
<keyword evidence="1" id="KW-0560">Oxidoreductase</keyword>
<organism evidence="1 2">
    <name type="scientific">Lentzea alba</name>
    <dbReference type="NCBI Taxonomy" id="2714351"/>
    <lineage>
        <taxon>Bacteria</taxon>
        <taxon>Bacillati</taxon>
        <taxon>Actinomycetota</taxon>
        <taxon>Actinomycetes</taxon>
        <taxon>Pseudonocardiales</taxon>
        <taxon>Pseudonocardiaceae</taxon>
        <taxon>Lentzea</taxon>
    </lineage>
</organism>
<sequence length="432" mass="46984">MKALVIGGGIAGLLAARVLTETCDDVVVLERDKLSDVPEPRAGVPQGRHVHGLLVRGGEIMEGLFPGLYDELVQAGAHLMDAGEMRILNPLGWVASTRTGLPLLVVSRPLLETHLRRRLTAKIVDDVHVTGLSFRGSTVDGVLTRNGRVDADLVVDASGRSSKLPSWLAEAGITVPEPDVVDSRTGYATRLYTAPPDFPVVIAESLSAPDTPRGGIVMRIEGDRLMVTAQGAGGDHPSREPEGFQEFLDSLRGPIAEMLTDAEPLTPVYLFARTASRRLAFEQTPGWPGGLVAVGDAVCVFNPVYGQGMTVAAMGALLFRRHQDFSAKGCRDFQRKVAKIAQGAWALSSNADQSWASEHHAPGPLKRAFGWYMKKWQVALTHDQDMFARFVRVVHLVDSPAALMNPVVFRRLAKYSRQDPRRGRRRAGSNPR</sequence>
<dbReference type="RefSeq" id="WP_166043262.1">
    <property type="nucleotide sequence ID" value="NZ_JAAMPJ010000001.1"/>
</dbReference>
<dbReference type="EMBL" id="JAAMPJ010000001">
    <property type="protein sequence ID" value="NGY57708.1"/>
    <property type="molecule type" value="Genomic_DNA"/>
</dbReference>
<dbReference type="AlphaFoldDB" id="A0A7C9RLY3"/>
<comment type="caution">
    <text evidence="1">The sequence shown here is derived from an EMBL/GenBank/DDBJ whole genome shotgun (WGS) entry which is preliminary data.</text>
</comment>
<proteinExistence type="predicted"/>
<gene>
    <name evidence="1" type="ORF">G7043_02040</name>
</gene>
<evidence type="ECO:0000313" key="1">
    <source>
        <dbReference type="EMBL" id="NGY57708.1"/>
    </source>
</evidence>
<protein>
    <submittedName>
        <fullName evidence="1">FAD-binding monooxygenase</fullName>
    </submittedName>
</protein>
<dbReference type="PRINTS" id="PR00420">
    <property type="entry name" value="RNGMNOXGNASE"/>
</dbReference>
<dbReference type="GO" id="GO:0004497">
    <property type="term" value="F:monooxygenase activity"/>
    <property type="evidence" value="ECO:0007669"/>
    <property type="project" value="UniProtKB-KW"/>
</dbReference>
<dbReference type="PANTHER" id="PTHR43422:SF3">
    <property type="entry name" value="THIAMINE THIAZOLE SYNTHASE"/>
    <property type="match status" value="1"/>
</dbReference>
<reference evidence="1 2" key="1">
    <citation type="submission" date="2020-03" db="EMBL/GenBank/DDBJ databases">
        <title>Isolation and identification of active actinomycetes.</title>
        <authorList>
            <person name="Sun X."/>
        </authorList>
    </citation>
    <scope>NUCLEOTIDE SEQUENCE [LARGE SCALE GENOMIC DNA]</scope>
    <source>
        <strain evidence="1 2">NEAU-D13</strain>
    </source>
</reference>
<accession>A0A7C9RLY3</accession>
<keyword evidence="2" id="KW-1185">Reference proteome</keyword>
<dbReference type="SUPFAM" id="SSF51905">
    <property type="entry name" value="FAD/NAD(P)-binding domain"/>
    <property type="match status" value="1"/>
</dbReference>
<keyword evidence="1" id="KW-0503">Monooxygenase</keyword>
<name>A0A7C9RLY3_9PSEU</name>